<evidence type="ECO:0008006" key="3">
    <source>
        <dbReference type="Google" id="ProtNLM"/>
    </source>
</evidence>
<sequence>MLNGSNFKEWKENLLIVLGCLDLDYALREDKPSEIVAKSTQQHIQNVAQWNRSNRMVLMIIKKTIPEAFRGTISDSDPAKVYLEEIEKRFAKSEKS</sequence>
<accession>A0AAD5Z7X1</accession>
<proteinExistence type="predicted"/>
<dbReference type="AlphaFoldDB" id="A0AAD5Z7X1"/>
<name>A0AAD5Z7X1_9POAL</name>
<protein>
    <recommendedName>
        <fullName evidence="3">Retrotransposon Copia-like N-terminal domain-containing protein</fullName>
    </recommendedName>
</protein>
<dbReference type="Proteomes" id="UP001210211">
    <property type="component" value="Unassembled WGS sequence"/>
</dbReference>
<reference evidence="1 2" key="1">
    <citation type="journal article" date="2022" name="Cell">
        <title>Repeat-based holocentromeres influence genome architecture and karyotype evolution.</title>
        <authorList>
            <person name="Hofstatter P.G."/>
            <person name="Thangavel G."/>
            <person name="Lux T."/>
            <person name="Neumann P."/>
            <person name="Vondrak T."/>
            <person name="Novak P."/>
            <person name="Zhang M."/>
            <person name="Costa L."/>
            <person name="Castellani M."/>
            <person name="Scott A."/>
            <person name="Toegelov H."/>
            <person name="Fuchs J."/>
            <person name="Mata-Sucre Y."/>
            <person name="Dias Y."/>
            <person name="Vanzela A.L.L."/>
            <person name="Huettel B."/>
            <person name="Almeida C.C.S."/>
            <person name="Simkova H."/>
            <person name="Souza G."/>
            <person name="Pedrosa-Harand A."/>
            <person name="Macas J."/>
            <person name="Mayer K.F.X."/>
            <person name="Houben A."/>
            <person name="Marques A."/>
        </authorList>
    </citation>
    <scope>NUCLEOTIDE SEQUENCE [LARGE SCALE GENOMIC DNA]</scope>
    <source>
        <strain evidence="1">RhyTen1mFocal</strain>
    </source>
</reference>
<organism evidence="1 2">
    <name type="scientific">Rhynchospora tenuis</name>
    <dbReference type="NCBI Taxonomy" id="198213"/>
    <lineage>
        <taxon>Eukaryota</taxon>
        <taxon>Viridiplantae</taxon>
        <taxon>Streptophyta</taxon>
        <taxon>Embryophyta</taxon>
        <taxon>Tracheophyta</taxon>
        <taxon>Spermatophyta</taxon>
        <taxon>Magnoliopsida</taxon>
        <taxon>Liliopsida</taxon>
        <taxon>Poales</taxon>
        <taxon>Cyperaceae</taxon>
        <taxon>Cyperoideae</taxon>
        <taxon>Rhynchosporeae</taxon>
        <taxon>Rhynchospora</taxon>
    </lineage>
</organism>
<comment type="caution">
    <text evidence="1">The sequence shown here is derived from an EMBL/GenBank/DDBJ whole genome shotgun (WGS) entry which is preliminary data.</text>
</comment>
<keyword evidence="2" id="KW-1185">Reference proteome</keyword>
<evidence type="ECO:0000313" key="1">
    <source>
        <dbReference type="EMBL" id="KAJ3688525.1"/>
    </source>
</evidence>
<evidence type="ECO:0000313" key="2">
    <source>
        <dbReference type="Proteomes" id="UP001210211"/>
    </source>
</evidence>
<dbReference type="EMBL" id="JAMRDG010000002">
    <property type="protein sequence ID" value="KAJ3688525.1"/>
    <property type="molecule type" value="Genomic_DNA"/>
</dbReference>
<gene>
    <name evidence="1" type="ORF">LUZ61_017689</name>
</gene>